<name>A0A318XLV4_9FIRM</name>
<comment type="caution">
    <text evidence="1">The sequence shown here is derived from an EMBL/GenBank/DDBJ whole genome shotgun (WGS) entry which is preliminary data.</text>
</comment>
<proteinExistence type="predicted"/>
<protein>
    <submittedName>
        <fullName evidence="1">Uncharacterized protein</fullName>
    </submittedName>
</protein>
<organism evidence="1 2">
    <name type="scientific">Ruminiclostridium sufflavum DSM 19573</name>
    <dbReference type="NCBI Taxonomy" id="1121337"/>
    <lineage>
        <taxon>Bacteria</taxon>
        <taxon>Bacillati</taxon>
        <taxon>Bacillota</taxon>
        <taxon>Clostridia</taxon>
        <taxon>Eubacteriales</taxon>
        <taxon>Oscillospiraceae</taxon>
        <taxon>Ruminiclostridium</taxon>
    </lineage>
</organism>
<dbReference type="EMBL" id="QKMR01000011">
    <property type="protein sequence ID" value="PYG87412.1"/>
    <property type="molecule type" value="Genomic_DNA"/>
</dbReference>
<dbReference type="AlphaFoldDB" id="A0A318XLV4"/>
<sequence>MILNFYDRDELFECSFLLLSILLQKYNEKEIDISTFKSHTQTKINYMLNNFHKINDGTQKTAVENLLSECTEINNTH</sequence>
<evidence type="ECO:0000313" key="1">
    <source>
        <dbReference type="EMBL" id="PYG87412.1"/>
    </source>
</evidence>
<dbReference type="Proteomes" id="UP000248132">
    <property type="component" value="Unassembled WGS sequence"/>
</dbReference>
<dbReference type="RefSeq" id="WP_110462112.1">
    <property type="nucleotide sequence ID" value="NZ_QKMR01000011.1"/>
</dbReference>
<dbReference type="OrthoDB" id="1739811at2"/>
<reference evidence="1 2" key="1">
    <citation type="submission" date="2018-06" db="EMBL/GenBank/DDBJ databases">
        <title>Genomic Encyclopedia of Type Strains, Phase I: the one thousand microbial genomes (KMG-I) project.</title>
        <authorList>
            <person name="Kyrpides N."/>
        </authorList>
    </citation>
    <scope>NUCLEOTIDE SEQUENCE [LARGE SCALE GENOMIC DNA]</scope>
    <source>
        <strain evidence="1 2">DSM 19573</strain>
    </source>
</reference>
<gene>
    <name evidence="1" type="ORF">LY28_02080</name>
</gene>
<keyword evidence="2" id="KW-1185">Reference proteome</keyword>
<accession>A0A318XLV4</accession>
<evidence type="ECO:0000313" key="2">
    <source>
        <dbReference type="Proteomes" id="UP000248132"/>
    </source>
</evidence>